<name>A0ABN5CCR3_PSEO7</name>
<evidence type="ECO:0000313" key="1">
    <source>
        <dbReference type="EMBL" id="ATD07288.1"/>
    </source>
</evidence>
<accession>A0ABN5CCR3</accession>
<keyword evidence="2" id="KW-1185">Reference proteome</keyword>
<dbReference type="EMBL" id="CP011924">
    <property type="protein sequence ID" value="ATD07288.1"/>
    <property type="molecule type" value="Genomic_DNA"/>
</dbReference>
<sequence length="51" mass="5851">MTVFPKKRVFNITISPKLIPTKLSRNREQKGLIQIKNNLLNAIIEACGIMR</sequence>
<protein>
    <submittedName>
        <fullName evidence="1">Uncharacterized protein</fullName>
    </submittedName>
</protein>
<gene>
    <name evidence="1" type="ORF">PPIS_a2303</name>
</gene>
<evidence type="ECO:0000313" key="2">
    <source>
        <dbReference type="Proteomes" id="UP000016521"/>
    </source>
</evidence>
<dbReference type="Proteomes" id="UP000016521">
    <property type="component" value="Chromosome I"/>
</dbReference>
<reference evidence="1 2" key="1">
    <citation type="submission" date="2015-06" db="EMBL/GenBank/DDBJ databases">
        <authorList>
            <person name="Xie B.-B."/>
            <person name="Rong J.-C."/>
            <person name="Qin Q.-L."/>
            <person name="Zhang Y.-Z."/>
        </authorList>
    </citation>
    <scope>NUCLEOTIDE SEQUENCE [LARGE SCALE GENOMIC DNA]</scope>
    <source>
        <strain evidence="1 2">JCM 20779</strain>
    </source>
</reference>
<proteinExistence type="predicted"/>
<organism evidence="1 2">
    <name type="scientific">Pseudoalteromonas piscicida</name>
    <dbReference type="NCBI Taxonomy" id="43662"/>
    <lineage>
        <taxon>Bacteria</taxon>
        <taxon>Pseudomonadati</taxon>
        <taxon>Pseudomonadota</taxon>
        <taxon>Gammaproteobacteria</taxon>
        <taxon>Alteromonadales</taxon>
        <taxon>Pseudoalteromonadaceae</taxon>
        <taxon>Pseudoalteromonas</taxon>
    </lineage>
</organism>